<dbReference type="PANTHER" id="PTHR10192">
    <property type="entry name" value="MOLYBDOPTERIN BIOSYNTHESIS PROTEIN"/>
    <property type="match status" value="1"/>
</dbReference>
<dbReference type="PANTHER" id="PTHR10192:SF5">
    <property type="entry name" value="GEPHYRIN"/>
    <property type="match status" value="1"/>
</dbReference>
<evidence type="ECO:0000256" key="11">
    <source>
        <dbReference type="RuleBase" id="RU365090"/>
    </source>
</evidence>
<comment type="cofactor">
    <cofactor evidence="1 11">
        <name>Mg(2+)</name>
        <dbReference type="ChEBI" id="CHEBI:18420"/>
    </cofactor>
</comment>
<dbReference type="EMBL" id="LFJC01000003">
    <property type="protein sequence ID" value="PIT04637.1"/>
    <property type="molecule type" value="Genomic_DNA"/>
</dbReference>
<dbReference type="GO" id="GO:0046872">
    <property type="term" value="F:metal ion binding"/>
    <property type="evidence" value="ECO:0007669"/>
    <property type="project" value="UniProtKB-UniRule"/>
</dbReference>
<keyword evidence="7 11" id="KW-0479">Metal-binding</keyword>
<dbReference type="Gene3D" id="2.40.340.10">
    <property type="entry name" value="MoeA, C-terminal, domain IV"/>
    <property type="match status" value="1"/>
</dbReference>
<evidence type="ECO:0000256" key="6">
    <source>
        <dbReference type="ARBA" id="ARBA00022679"/>
    </source>
</evidence>
<dbReference type="InterPro" id="IPR038987">
    <property type="entry name" value="MoeA-like"/>
</dbReference>
<dbReference type="GO" id="GO:0061599">
    <property type="term" value="F:molybdopterin molybdotransferase activity"/>
    <property type="evidence" value="ECO:0007669"/>
    <property type="project" value="UniProtKB-UniRule"/>
</dbReference>
<feature type="domain" description="MoaB/Mog" evidence="12">
    <location>
        <begin position="177"/>
        <end position="316"/>
    </location>
</feature>
<dbReference type="Pfam" id="PF00994">
    <property type="entry name" value="MoCF_biosynth"/>
    <property type="match status" value="1"/>
</dbReference>
<evidence type="ECO:0000313" key="14">
    <source>
        <dbReference type="Proteomes" id="UP000228930"/>
    </source>
</evidence>
<dbReference type="InterPro" id="IPR036688">
    <property type="entry name" value="MoeA_C_domain_IV_sf"/>
</dbReference>
<dbReference type="Gene3D" id="2.170.190.11">
    <property type="entry name" value="Molybdopterin biosynthesis moea protein, domain 3"/>
    <property type="match status" value="1"/>
</dbReference>
<dbReference type="EC" id="2.10.1.1" evidence="11"/>
<dbReference type="SUPFAM" id="SSF63867">
    <property type="entry name" value="MoeA C-terminal domain-like"/>
    <property type="match status" value="1"/>
</dbReference>
<dbReference type="InterPro" id="IPR036425">
    <property type="entry name" value="MoaB/Mog-like_dom_sf"/>
</dbReference>
<dbReference type="Pfam" id="PF03454">
    <property type="entry name" value="MoeA_C"/>
    <property type="match status" value="1"/>
</dbReference>
<dbReference type="GO" id="GO:0006777">
    <property type="term" value="P:Mo-molybdopterin cofactor biosynthetic process"/>
    <property type="evidence" value="ECO:0007669"/>
    <property type="project" value="UniProtKB-UniRule"/>
</dbReference>
<comment type="function">
    <text evidence="2 11">Catalyzes the insertion of molybdate into adenylated molybdopterin with the concomitant release of AMP.</text>
</comment>
<gene>
    <name evidence="13" type="ORF">TSA1_30705</name>
</gene>
<evidence type="ECO:0000256" key="5">
    <source>
        <dbReference type="ARBA" id="ARBA00022505"/>
    </source>
</evidence>
<keyword evidence="5 11" id="KW-0500">Molybdenum</keyword>
<comment type="catalytic activity">
    <reaction evidence="10">
        <text>adenylyl-molybdopterin + molybdate = Mo-molybdopterin + AMP + H(+)</text>
        <dbReference type="Rhea" id="RHEA:35047"/>
        <dbReference type="ChEBI" id="CHEBI:15378"/>
        <dbReference type="ChEBI" id="CHEBI:36264"/>
        <dbReference type="ChEBI" id="CHEBI:62727"/>
        <dbReference type="ChEBI" id="CHEBI:71302"/>
        <dbReference type="ChEBI" id="CHEBI:456215"/>
        <dbReference type="EC" id="2.10.1.1"/>
    </reaction>
</comment>
<evidence type="ECO:0000256" key="4">
    <source>
        <dbReference type="ARBA" id="ARBA00010763"/>
    </source>
</evidence>
<keyword evidence="14" id="KW-1185">Reference proteome</keyword>
<sequence length="403" mass="42518">MALMPVSEALAAVLAGAEPLPEQMVSLDEAYHRVLAQDVAARRTQPPQAMSAMDGYAVRAADAAKIDSRLTVIGEVAAGRPFARLVGAGEAVRIFTGGVVPDGADAVVIQEDTVAEGNSVTIKEAAITGRHIRPAGVDFREGDILLRKGTRLTERDLALAAAMNHPLLAVCRRPKVAILGTGDELVRPGTTPGPGQIVYSNGYALHALARSEGAETIDLGVAADTLAATSAGIRRARESGTDILITTGGASVGDHDLVQQALRDEGIAMSFWKIAIRPGKPMMHGRLGAMRVIGLPGNPVSSYVCAFLFMVPLIRALSGRSVIHHRRERAVLGRDLGANDQREDYLRARLEPREDGAQIAIPVNHQDSSLLANLAAAQVLLVRPPFAPKAEAGSPCEVLRLPA</sequence>
<name>A0A2M6UJF0_9BRAD</name>
<dbReference type="AlphaFoldDB" id="A0A2M6UJF0"/>
<dbReference type="SUPFAM" id="SSF63882">
    <property type="entry name" value="MoeA N-terminal region -like"/>
    <property type="match status" value="1"/>
</dbReference>
<evidence type="ECO:0000256" key="10">
    <source>
        <dbReference type="ARBA" id="ARBA00047317"/>
    </source>
</evidence>
<dbReference type="InterPro" id="IPR005111">
    <property type="entry name" value="MoeA_C_domain_IV"/>
</dbReference>
<dbReference type="SUPFAM" id="SSF53218">
    <property type="entry name" value="Molybdenum cofactor biosynthesis proteins"/>
    <property type="match status" value="1"/>
</dbReference>
<dbReference type="RefSeq" id="WP_100179755.1">
    <property type="nucleotide sequence ID" value="NZ_LFJC01000003.1"/>
</dbReference>
<accession>A0A2M6UJF0</accession>
<dbReference type="SMART" id="SM00852">
    <property type="entry name" value="MoCF_biosynth"/>
    <property type="match status" value="1"/>
</dbReference>
<dbReference type="InterPro" id="IPR001453">
    <property type="entry name" value="MoaB/Mog_dom"/>
</dbReference>
<proteinExistence type="inferred from homology"/>
<evidence type="ECO:0000256" key="8">
    <source>
        <dbReference type="ARBA" id="ARBA00022842"/>
    </source>
</evidence>
<dbReference type="InterPro" id="IPR005110">
    <property type="entry name" value="MoeA_linker/N"/>
</dbReference>
<dbReference type="FunFam" id="3.40.980.10:FF:000004">
    <property type="entry name" value="Molybdopterin molybdenumtransferase"/>
    <property type="match status" value="1"/>
</dbReference>
<dbReference type="InterPro" id="IPR036135">
    <property type="entry name" value="MoeA_linker/N_sf"/>
</dbReference>
<evidence type="ECO:0000256" key="1">
    <source>
        <dbReference type="ARBA" id="ARBA00001946"/>
    </source>
</evidence>
<dbReference type="UniPathway" id="UPA00344"/>
<keyword evidence="6 11" id="KW-0808">Transferase</keyword>
<protein>
    <recommendedName>
        <fullName evidence="11">Molybdopterin molybdenumtransferase</fullName>
        <ecNumber evidence="11">2.10.1.1</ecNumber>
    </recommendedName>
</protein>
<comment type="pathway">
    <text evidence="3 11">Cofactor biosynthesis; molybdopterin biosynthesis.</text>
</comment>
<dbReference type="Pfam" id="PF03453">
    <property type="entry name" value="MoeA_N"/>
    <property type="match status" value="1"/>
</dbReference>
<dbReference type="GO" id="GO:0005829">
    <property type="term" value="C:cytosol"/>
    <property type="evidence" value="ECO:0007669"/>
    <property type="project" value="TreeGrafter"/>
</dbReference>
<evidence type="ECO:0000256" key="3">
    <source>
        <dbReference type="ARBA" id="ARBA00005046"/>
    </source>
</evidence>
<keyword evidence="8 11" id="KW-0460">Magnesium</keyword>
<evidence type="ECO:0000256" key="9">
    <source>
        <dbReference type="ARBA" id="ARBA00023150"/>
    </source>
</evidence>
<evidence type="ECO:0000256" key="2">
    <source>
        <dbReference type="ARBA" id="ARBA00002901"/>
    </source>
</evidence>
<evidence type="ECO:0000313" key="13">
    <source>
        <dbReference type="EMBL" id="PIT04637.1"/>
    </source>
</evidence>
<dbReference type="Gene3D" id="3.90.105.10">
    <property type="entry name" value="Molybdopterin biosynthesis moea protein, domain 2"/>
    <property type="match status" value="1"/>
</dbReference>
<keyword evidence="9 11" id="KW-0501">Molybdenum cofactor biosynthesis</keyword>
<dbReference type="Gene3D" id="3.40.980.10">
    <property type="entry name" value="MoaB/Mog-like domain"/>
    <property type="match status" value="1"/>
</dbReference>
<organism evidence="13 14">
    <name type="scientific">Bradyrhizobium nitroreducens</name>
    <dbReference type="NCBI Taxonomy" id="709803"/>
    <lineage>
        <taxon>Bacteria</taxon>
        <taxon>Pseudomonadati</taxon>
        <taxon>Pseudomonadota</taxon>
        <taxon>Alphaproteobacteria</taxon>
        <taxon>Hyphomicrobiales</taxon>
        <taxon>Nitrobacteraceae</taxon>
        <taxon>Bradyrhizobium</taxon>
    </lineage>
</organism>
<dbReference type="NCBIfam" id="NF045515">
    <property type="entry name" value="Glp_gephyrin"/>
    <property type="match status" value="1"/>
</dbReference>
<reference evidence="13 14" key="1">
    <citation type="submission" date="2015-06" db="EMBL/GenBank/DDBJ databases">
        <title>Comparative genome analysis of nirS-carrying Bradyrhizobium sp. strains.</title>
        <authorList>
            <person name="Ishii S."/>
            <person name="Jang J."/>
            <person name="Nishizawa T."/>
            <person name="Senoo K."/>
        </authorList>
    </citation>
    <scope>NUCLEOTIDE SEQUENCE [LARGE SCALE GENOMIC DNA]</scope>
    <source>
        <strain evidence="13 14">TSA1</strain>
    </source>
</reference>
<dbReference type="CDD" id="cd00887">
    <property type="entry name" value="MoeA"/>
    <property type="match status" value="1"/>
</dbReference>
<comment type="similarity">
    <text evidence="4 11">Belongs to the MoeA family.</text>
</comment>
<dbReference type="Proteomes" id="UP000228930">
    <property type="component" value="Unassembled WGS sequence"/>
</dbReference>
<evidence type="ECO:0000259" key="12">
    <source>
        <dbReference type="SMART" id="SM00852"/>
    </source>
</evidence>
<comment type="caution">
    <text evidence="13">The sequence shown here is derived from an EMBL/GenBank/DDBJ whole genome shotgun (WGS) entry which is preliminary data.</text>
</comment>
<evidence type="ECO:0000256" key="7">
    <source>
        <dbReference type="ARBA" id="ARBA00022723"/>
    </source>
</evidence>